<feature type="compositionally biased region" description="Low complexity" evidence="1">
    <location>
        <begin position="172"/>
        <end position="218"/>
    </location>
</feature>
<protein>
    <recommendedName>
        <fullName evidence="6">LPXTG cell wall anchor domain-containing protein</fullName>
    </recommendedName>
</protein>
<evidence type="ECO:0008006" key="6">
    <source>
        <dbReference type="Google" id="ProtNLM"/>
    </source>
</evidence>
<keyword evidence="2" id="KW-0812">Transmembrane</keyword>
<dbReference type="RefSeq" id="WP_051765050.1">
    <property type="nucleotide sequence ID" value="NZ_CP034550.1"/>
</dbReference>
<proteinExistence type="predicted"/>
<accession>A0A5Q0H290</accession>
<feature type="compositionally biased region" description="Pro residues" evidence="1">
    <location>
        <begin position="127"/>
        <end position="171"/>
    </location>
</feature>
<feature type="chain" id="PRO_5024936063" description="LPXTG cell wall anchor domain-containing protein" evidence="3">
    <location>
        <begin position="18"/>
        <end position="261"/>
    </location>
</feature>
<dbReference type="AlphaFoldDB" id="A0A5Q0H290"/>
<evidence type="ECO:0000313" key="4">
    <source>
        <dbReference type="EMBL" id="QFZ19940.1"/>
    </source>
</evidence>
<keyword evidence="5" id="KW-1185">Reference proteome</keyword>
<keyword evidence="2" id="KW-1133">Transmembrane helix</keyword>
<keyword evidence="3" id="KW-0732">Signal</keyword>
<dbReference type="EMBL" id="CP034550">
    <property type="protein sequence ID" value="QFZ19940.1"/>
    <property type="molecule type" value="Genomic_DNA"/>
</dbReference>
<reference evidence="5" key="1">
    <citation type="journal article" date="2021" name="Curr. Microbiol.">
        <title>Complete genome of nocamycin-producing strain Saccharothrix syringae NRRL B-16468 reveals the biosynthetic potential for secondary metabolites.</title>
        <authorList>
            <person name="Mo X."/>
            <person name="Yang S."/>
        </authorList>
    </citation>
    <scope>NUCLEOTIDE SEQUENCE [LARGE SCALE GENOMIC DNA]</scope>
    <source>
        <strain evidence="5">ATCC 51364 / DSM 43886 / JCM 6844 / KCTC 9398 / NBRC 14523 / NRRL B-16468 / INA 2240</strain>
    </source>
</reference>
<dbReference type="Proteomes" id="UP000325787">
    <property type="component" value="Chromosome"/>
</dbReference>
<dbReference type="PRINTS" id="PR01217">
    <property type="entry name" value="PRICHEXTENSN"/>
</dbReference>
<keyword evidence="2" id="KW-0472">Membrane</keyword>
<feature type="transmembrane region" description="Helical" evidence="2">
    <location>
        <begin position="233"/>
        <end position="253"/>
    </location>
</feature>
<feature type="signal peptide" evidence="3">
    <location>
        <begin position="1"/>
        <end position="17"/>
    </location>
</feature>
<organism evidence="4 5">
    <name type="scientific">Saccharothrix syringae</name>
    <name type="common">Nocardiopsis syringae</name>
    <dbReference type="NCBI Taxonomy" id="103733"/>
    <lineage>
        <taxon>Bacteria</taxon>
        <taxon>Bacillati</taxon>
        <taxon>Actinomycetota</taxon>
        <taxon>Actinomycetes</taxon>
        <taxon>Pseudonocardiales</taxon>
        <taxon>Pseudonocardiaceae</taxon>
        <taxon>Saccharothrix</taxon>
    </lineage>
</organism>
<evidence type="ECO:0000256" key="1">
    <source>
        <dbReference type="SAM" id="MobiDB-lite"/>
    </source>
</evidence>
<evidence type="ECO:0000256" key="2">
    <source>
        <dbReference type="SAM" id="Phobius"/>
    </source>
</evidence>
<evidence type="ECO:0000313" key="5">
    <source>
        <dbReference type="Proteomes" id="UP000325787"/>
    </source>
</evidence>
<sequence>MLIAVTVPALLSPAAWAASCAGVSVVVDFGSLGGVRTGCAPGDPASGLAALSAAGFRYEFLPRQAGMVCRVDGLPDPCNGAPTTAYWSYWHGTPGSGWTYSSAGAGVHDPAPGSVEGWSFGAGTPPSAAPPAPAPQPQPQPQPVPQPQPQPPPQPQPQPQPPAPQPTPGQPVPTAQPTTSGTGGATTSAPPTASAGAPASSSAPSSPTPAPSATGGTPVAVEPAASTSSGGTFGLLAGVAAVLVLGGLGWWTARRRARAPE</sequence>
<evidence type="ECO:0000256" key="3">
    <source>
        <dbReference type="SAM" id="SignalP"/>
    </source>
</evidence>
<feature type="region of interest" description="Disordered" evidence="1">
    <location>
        <begin position="111"/>
        <end position="232"/>
    </location>
</feature>
<dbReference type="KEGG" id="ssyi:EKG83_23180"/>
<gene>
    <name evidence="4" type="ORF">EKG83_23180</name>
</gene>
<dbReference type="OrthoDB" id="4401005at2"/>
<name>A0A5Q0H290_SACSY</name>